<dbReference type="Proteomes" id="UP001158986">
    <property type="component" value="Unassembled WGS sequence"/>
</dbReference>
<dbReference type="GO" id="GO:0004155">
    <property type="term" value="F:6,7-dihydropteridine reductase activity"/>
    <property type="evidence" value="ECO:0007669"/>
    <property type="project" value="UniProtKB-EC"/>
</dbReference>
<dbReference type="Pfam" id="PF00106">
    <property type="entry name" value="adh_short"/>
    <property type="match status" value="1"/>
</dbReference>
<evidence type="ECO:0000313" key="12">
    <source>
        <dbReference type="Proteomes" id="UP001160483"/>
    </source>
</evidence>
<keyword evidence="3" id="KW-0521">NADP</keyword>
<protein>
    <recommendedName>
        <fullName evidence="7">Dihydropteridine reductase</fullName>
        <ecNumber evidence="6">1.5.1.34</ecNumber>
    </recommendedName>
    <alternativeName>
        <fullName evidence="8">Quinoid dihydropteridine reductase</fullName>
    </alternativeName>
</protein>
<dbReference type="InterPro" id="IPR002347">
    <property type="entry name" value="SDR_fam"/>
</dbReference>
<dbReference type="InterPro" id="IPR036291">
    <property type="entry name" value="NAD(P)-bd_dom_sf"/>
</dbReference>
<dbReference type="GO" id="GO:0005737">
    <property type="term" value="C:cytoplasm"/>
    <property type="evidence" value="ECO:0007669"/>
    <property type="project" value="TreeGrafter"/>
</dbReference>
<keyword evidence="4" id="KW-0560">Oxidoreductase</keyword>
<comment type="subunit">
    <text evidence="2">Homodimer.</text>
</comment>
<dbReference type="GO" id="GO:0006729">
    <property type="term" value="P:tetrahydrobiopterin biosynthetic process"/>
    <property type="evidence" value="ECO:0007669"/>
    <property type="project" value="UniProtKB-KW"/>
</dbReference>
<accession>A0AAU9KVK9</accession>
<dbReference type="GO" id="GO:0006559">
    <property type="term" value="P:L-phenylalanine catabolic process"/>
    <property type="evidence" value="ECO:0007669"/>
    <property type="project" value="TreeGrafter"/>
</dbReference>
<organism evidence="9 12">
    <name type="scientific">Peronospora belbahrii</name>
    <dbReference type="NCBI Taxonomy" id="622444"/>
    <lineage>
        <taxon>Eukaryota</taxon>
        <taxon>Sar</taxon>
        <taxon>Stramenopiles</taxon>
        <taxon>Oomycota</taxon>
        <taxon>Peronosporomycetes</taxon>
        <taxon>Peronosporales</taxon>
        <taxon>Peronosporaceae</taxon>
        <taxon>Peronospora</taxon>
    </lineage>
</organism>
<dbReference type="GO" id="GO:0070404">
    <property type="term" value="F:NADH binding"/>
    <property type="evidence" value="ECO:0007669"/>
    <property type="project" value="TreeGrafter"/>
</dbReference>
<name>A0AAU9KVK9_9STRA</name>
<evidence type="ECO:0000256" key="6">
    <source>
        <dbReference type="ARBA" id="ARBA00039153"/>
    </source>
</evidence>
<evidence type="ECO:0000313" key="9">
    <source>
        <dbReference type="EMBL" id="CAH0477338.1"/>
    </source>
</evidence>
<dbReference type="FunFam" id="3.40.50.720:FF:000157">
    <property type="entry name" value="Quinoid dihydropteridine reductase"/>
    <property type="match status" value="1"/>
</dbReference>
<dbReference type="Gene3D" id="3.40.50.720">
    <property type="entry name" value="NAD(P)-binding Rossmann-like Domain"/>
    <property type="match status" value="1"/>
</dbReference>
<evidence type="ECO:0000256" key="5">
    <source>
        <dbReference type="ARBA" id="ARBA00023007"/>
    </source>
</evidence>
<dbReference type="EMBL" id="CAKKTJ010000168">
    <property type="protein sequence ID" value="CAH0477338.1"/>
    <property type="molecule type" value="Genomic_DNA"/>
</dbReference>
<dbReference type="AlphaFoldDB" id="A0AAU9KVK9"/>
<dbReference type="GO" id="GO:0070402">
    <property type="term" value="F:NADPH binding"/>
    <property type="evidence" value="ECO:0007669"/>
    <property type="project" value="TreeGrafter"/>
</dbReference>
<dbReference type="SUPFAM" id="SSF51735">
    <property type="entry name" value="NAD(P)-binding Rossmann-fold domains"/>
    <property type="match status" value="1"/>
</dbReference>
<evidence type="ECO:0000256" key="3">
    <source>
        <dbReference type="ARBA" id="ARBA00022857"/>
    </source>
</evidence>
<comment type="caution">
    <text evidence="9">The sequence shown here is derived from an EMBL/GenBank/DDBJ whole genome shotgun (WGS) entry which is preliminary data.</text>
</comment>
<dbReference type="EMBL" id="CAKLCB010000220">
    <property type="protein sequence ID" value="CAH0516992.1"/>
    <property type="molecule type" value="Genomic_DNA"/>
</dbReference>
<evidence type="ECO:0000256" key="2">
    <source>
        <dbReference type="ARBA" id="ARBA00011738"/>
    </source>
</evidence>
<evidence type="ECO:0000256" key="8">
    <source>
        <dbReference type="ARBA" id="ARBA00041348"/>
    </source>
</evidence>
<gene>
    <name evidence="10" type="ORF">PBS001_LOCUS3626</name>
    <name evidence="9" type="ORF">PBS003_LOCUS4087</name>
</gene>
<evidence type="ECO:0000313" key="10">
    <source>
        <dbReference type="EMBL" id="CAH0516992.1"/>
    </source>
</evidence>
<comment type="similarity">
    <text evidence="1">Belongs to the short-chain dehydrogenases/reductases (SDR) family.</text>
</comment>
<dbReference type="PANTHER" id="PTHR15104">
    <property type="entry name" value="DIHYDROPTERIDINE REDUCTASE"/>
    <property type="match status" value="1"/>
</dbReference>
<evidence type="ECO:0000313" key="11">
    <source>
        <dbReference type="Proteomes" id="UP001158986"/>
    </source>
</evidence>
<dbReference type="EC" id="1.5.1.34" evidence="6"/>
<dbReference type="PRINTS" id="PR00081">
    <property type="entry name" value="GDHRDH"/>
</dbReference>
<evidence type="ECO:0000256" key="7">
    <source>
        <dbReference type="ARBA" id="ARBA00039520"/>
    </source>
</evidence>
<dbReference type="Proteomes" id="UP001160483">
    <property type="component" value="Unassembled WGS sequence"/>
</dbReference>
<keyword evidence="11" id="KW-1185">Reference proteome</keyword>
<dbReference type="PANTHER" id="PTHR15104:SF0">
    <property type="entry name" value="DIHYDROPTERIDINE REDUCTASE"/>
    <property type="match status" value="1"/>
</dbReference>
<evidence type="ECO:0000256" key="4">
    <source>
        <dbReference type="ARBA" id="ARBA00023002"/>
    </source>
</evidence>
<proteinExistence type="inferred from homology"/>
<keyword evidence="5" id="KW-0783">Tetrahydrobiopterin biosynthesis</keyword>
<reference evidence="9 11" key="1">
    <citation type="submission" date="2021-11" db="EMBL/GenBank/DDBJ databases">
        <authorList>
            <person name="Islam A."/>
            <person name="Islam S."/>
            <person name="Flora M.S."/>
            <person name="Rahman M."/>
            <person name="Ziaur R.M."/>
            <person name="Epstein J.H."/>
            <person name="Hassan M."/>
            <person name="Klassen M."/>
            <person name="Woodard K."/>
            <person name="Webb A."/>
            <person name="Webby R.J."/>
            <person name="El Zowalaty M.E."/>
        </authorList>
    </citation>
    <scope>NUCLEOTIDE SEQUENCE</scope>
    <source>
        <strain evidence="10">Pbs1</strain>
        <strain evidence="9">Pbs3</strain>
    </source>
</reference>
<evidence type="ECO:0000256" key="1">
    <source>
        <dbReference type="ARBA" id="ARBA00006484"/>
    </source>
</evidence>
<sequence>MSKKLLVLGGTGALGRNVVSYFARASWTVISVGFSKNEEAHSNVIVPESNNLKQAKETMETISSRYGKVNTVVSTAGGWAGGSIRDPNSLVNLGDMHMKNLESAFLATYLASHLLLPGGLLVLTGATAALKATPSMVSYGATKAATHHLIASAVTELPKDTSVLGVLPATIDTPMNRKFMPDADFSSWTKAEDIAQKILEWSNASYAARPPSGHLIRAITKNNTTSWQDAGNPFQ</sequence>